<evidence type="ECO:0000313" key="1">
    <source>
        <dbReference type="Ensembl" id="ENSMMUP00000061202.1"/>
    </source>
</evidence>
<name>A0A5F7Z988_MACMU</name>
<dbReference type="InParanoid" id="A0A5F7Z988"/>
<dbReference type="PRINTS" id="PR02045">
    <property type="entry name" value="F138DOMAIN"/>
</dbReference>
<keyword evidence="2" id="KW-1185">Reference proteome</keyword>
<reference evidence="1" key="4">
    <citation type="submission" date="2025-09" db="UniProtKB">
        <authorList>
            <consortium name="Ensembl"/>
        </authorList>
    </citation>
    <scope>IDENTIFICATION</scope>
    <source>
        <strain evidence="1">17573</strain>
    </source>
</reference>
<proteinExistence type="predicted"/>
<dbReference type="PANTHER" id="PTHR46254">
    <property type="entry name" value="PROTEIN GVQW1-RELATED"/>
    <property type="match status" value="1"/>
</dbReference>
<protein>
    <submittedName>
        <fullName evidence="1">Uncharacterized protein</fullName>
    </submittedName>
</protein>
<sequence>FFSYVFVEIGFHHVAQAGLKLLGSSGPPASTSQSIGITGTSHHAWPAKHFPHSQKRPQIHEAVTFHPSLFPAPDNHQFVICIYGSPILHISYKWNHITGDLFCLASFPWHNVPEAHPHCGICYCCIPFYGNWRILTMFGSVRDTRSPNTGNVSFDPSTLPRCSQWGDLILFLQRHLVMSGVFRVFFFFFFLRQFCFFAQAGVQWHDLGSSQPLPPGSSDSPSFSLPSSWNCSRLPLRPDNFCIFSRDGVSPCWPGWSRTPDLR</sequence>
<dbReference type="AlphaFoldDB" id="A0A5F7Z988"/>
<reference evidence="1" key="3">
    <citation type="submission" date="2025-08" db="UniProtKB">
        <authorList>
            <consortium name="Ensembl"/>
        </authorList>
    </citation>
    <scope>IDENTIFICATION</scope>
    <source>
        <strain evidence="1">17573</strain>
    </source>
</reference>
<dbReference type="PANTHER" id="PTHR46254:SF12">
    <property type="entry name" value="RNA BINDING MOTIF SINGLE STRANDED INTERACTING PROTEIN 2"/>
    <property type="match status" value="1"/>
</dbReference>
<dbReference type="GeneTree" id="ENSGT00940000161627"/>
<evidence type="ECO:0000313" key="2">
    <source>
        <dbReference type="Proteomes" id="UP000006718"/>
    </source>
</evidence>
<dbReference type="VEuPathDB" id="HostDB:ENSMMUG00000054137"/>
<dbReference type="Bgee" id="ENSMMUG00000054137">
    <property type="expression patterns" value="Expressed in ileum and 4 other cell types or tissues"/>
</dbReference>
<dbReference type="Proteomes" id="UP000006718">
    <property type="component" value="Chromosome 20"/>
</dbReference>
<dbReference type="Ensembl" id="ENSMMUT00000106933.1">
    <property type="protein sequence ID" value="ENSMMUP00000061202.1"/>
    <property type="gene ID" value="ENSMMUG00000054137.1"/>
</dbReference>
<reference evidence="2" key="1">
    <citation type="journal article" date="2007" name="Science">
        <title>Evolutionary and biomedical insights from the rhesus macaque genome.</title>
        <authorList>
            <person name="Gibbs R.A."/>
            <person name="Rogers J."/>
            <person name="Katze M.G."/>
            <person name="Bumgarner R."/>
            <person name="Weinstock G.M."/>
            <person name="Mardis E.R."/>
            <person name="Remington K.A."/>
            <person name="Strausberg R.L."/>
            <person name="Venter J.C."/>
            <person name="Wilson R.K."/>
            <person name="Batzer M.A."/>
            <person name="Bustamante C.D."/>
            <person name="Eichler E.E."/>
            <person name="Hahn M.W."/>
            <person name="Hardison R.C."/>
            <person name="Makova K.D."/>
            <person name="Miller W."/>
            <person name="Milosavljevic A."/>
            <person name="Palermo R.E."/>
            <person name="Siepel A."/>
            <person name="Sikela J.M."/>
            <person name="Attaway T."/>
            <person name="Bell S."/>
            <person name="Bernard K.E."/>
            <person name="Buhay C.J."/>
            <person name="Chandrabose M.N."/>
            <person name="Dao M."/>
            <person name="Davis C."/>
            <person name="Delehaunty K.D."/>
            <person name="Ding Y."/>
            <person name="Dinh H.H."/>
            <person name="Dugan-Rocha S."/>
            <person name="Fulton L.A."/>
            <person name="Gabisi R.A."/>
            <person name="Garner T.T."/>
            <person name="Godfrey J."/>
            <person name="Hawes A.C."/>
            <person name="Hernandez J."/>
            <person name="Hines S."/>
            <person name="Holder M."/>
            <person name="Hume J."/>
            <person name="Jhangiani S.N."/>
            <person name="Joshi V."/>
            <person name="Khan Z.M."/>
            <person name="Kirkness E.F."/>
            <person name="Cree A."/>
            <person name="Fowler R.G."/>
            <person name="Lee S."/>
            <person name="Lewis L.R."/>
            <person name="Li Z."/>
            <person name="Liu Y.-S."/>
            <person name="Moore S.M."/>
            <person name="Muzny D."/>
            <person name="Nazareth L.V."/>
            <person name="Ngo D.N."/>
            <person name="Okwuonu G.O."/>
            <person name="Pai G."/>
            <person name="Parker D."/>
            <person name="Paul H.A."/>
            <person name="Pfannkoch C."/>
            <person name="Pohl C.S."/>
            <person name="Rogers Y.-H.C."/>
            <person name="Ruiz S.J."/>
            <person name="Sabo A."/>
            <person name="Santibanez J."/>
            <person name="Schneider B.W."/>
            <person name="Smith S.M."/>
            <person name="Sodergren E."/>
            <person name="Svatek A.F."/>
            <person name="Utterback T.R."/>
            <person name="Vattathil S."/>
            <person name="Warren W."/>
            <person name="White C.S."/>
            <person name="Chinwalla A.T."/>
            <person name="Feng Y."/>
            <person name="Halpern A.L."/>
            <person name="Hillier L.W."/>
            <person name="Huang X."/>
            <person name="Minx P."/>
            <person name="Nelson J.O."/>
            <person name="Pepin K.H."/>
            <person name="Qin X."/>
            <person name="Sutton G.G."/>
            <person name="Venter E."/>
            <person name="Walenz B.P."/>
            <person name="Wallis J.W."/>
            <person name="Worley K.C."/>
            <person name="Yang S.-P."/>
            <person name="Jones S.M."/>
            <person name="Marra M.A."/>
            <person name="Rocchi M."/>
            <person name="Schein J.E."/>
            <person name="Baertsch R."/>
            <person name="Clarke L."/>
            <person name="Csuros M."/>
            <person name="Glasscock J."/>
            <person name="Harris R.A."/>
            <person name="Havlak P."/>
            <person name="Jackson A.R."/>
            <person name="Jiang H."/>
            <person name="Liu Y."/>
            <person name="Messina D.N."/>
            <person name="Shen Y."/>
            <person name="Song H.X.-Z."/>
            <person name="Wylie T."/>
            <person name="Zhang L."/>
            <person name="Birney E."/>
            <person name="Han K."/>
            <person name="Konkel M.K."/>
            <person name="Lee J."/>
            <person name="Smit A.F.A."/>
            <person name="Ullmer B."/>
            <person name="Wang H."/>
            <person name="Xing J."/>
            <person name="Burhans R."/>
            <person name="Cheng Z."/>
            <person name="Karro J.E."/>
            <person name="Ma J."/>
            <person name="Raney B."/>
            <person name="She X."/>
            <person name="Cox M.J."/>
            <person name="Demuth J.P."/>
            <person name="Dumas L.J."/>
            <person name="Han S.-G."/>
            <person name="Hopkins J."/>
            <person name="Karimpour-Fard A."/>
            <person name="Kim Y.H."/>
            <person name="Pollack J.R."/>
            <person name="Vinar T."/>
            <person name="Addo-Quaye C."/>
            <person name="Degenhardt J."/>
            <person name="Denby A."/>
            <person name="Hubisz M.J."/>
            <person name="Indap A."/>
            <person name="Kosiol C."/>
            <person name="Lahn B.T."/>
            <person name="Lawson H.A."/>
            <person name="Marklein A."/>
            <person name="Nielsen R."/>
            <person name="Vallender E.J."/>
            <person name="Clark A.G."/>
            <person name="Ferguson B."/>
            <person name="Hernandez R.D."/>
            <person name="Hirani K."/>
            <person name="Kehrer-Sawatzki H."/>
            <person name="Kolb J."/>
            <person name="Patil S."/>
            <person name="Pu L.-L."/>
            <person name="Ren Y."/>
            <person name="Smith D.G."/>
            <person name="Wheeler D.A."/>
            <person name="Schenck I."/>
            <person name="Ball E.V."/>
            <person name="Chen R."/>
            <person name="Cooper D.N."/>
            <person name="Giardine B."/>
            <person name="Hsu F."/>
            <person name="Kent W.J."/>
            <person name="Lesk A."/>
            <person name="Nelson D.L."/>
            <person name="O'brien W.E."/>
            <person name="Pruefer K."/>
            <person name="Stenson P.D."/>
            <person name="Wallace J.C."/>
            <person name="Ke H."/>
            <person name="Liu X.-M."/>
            <person name="Wang P."/>
            <person name="Xiang A.P."/>
            <person name="Yang F."/>
            <person name="Barber G.P."/>
            <person name="Haussler D."/>
            <person name="Karolchik D."/>
            <person name="Kern A.D."/>
            <person name="Kuhn R.M."/>
            <person name="Smith K.E."/>
            <person name="Zwieg A.S."/>
        </authorList>
    </citation>
    <scope>NUCLEOTIDE SEQUENCE [LARGE SCALE GENOMIC DNA]</scope>
    <source>
        <strain evidence="2">17573</strain>
    </source>
</reference>
<accession>A0A5F7Z988</accession>
<reference evidence="1" key="2">
    <citation type="submission" date="2019-01" db="EMBL/GenBank/DDBJ databases">
        <authorList>
            <person name="Graves T."/>
            <person name="Eichler E.E."/>
            <person name="Wilson R.K."/>
        </authorList>
    </citation>
    <scope>NUCLEOTIDE SEQUENCE [LARGE SCALE GENOMIC DNA]</scope>
    <source>
        <strain evidence="1">17573</strain>
    </source>
</reference>
<organism evidence="1 2">
    <name type="scientific">Macaca mulatta</name>
    <name type="common">Rhesus macaque</name>
    <dbReference type="NCBI Taxonomy" id="9544"/>
    <lineage>
        <taxon>Eukaryota</taxon>
        <taxon>Metazoa</taxon>
        <taxon>Chordata</taxon>
        <taxon>Craniata</taxon>
        <taxon>Vertebrata</taxon>
        <taxon>Euteleostomi</taxon>
        <taxon>Mammalia</taxon>
        <taxon>Eutheria</taxon>
        <taxon>Euarchontoglires</taxon>
        <taxon>Primates</taxon>
        <taxon>Haplorrhini</taxon>
        <taxon>Catarrhini</taxon>
        <taxon>Cercopithecidae</taxon>
        <taxon>Cercopithecinae</taxon>
        <taxon>Macaca</taxon>
    </lineage>
</organism>